<reference evidence="3 4" key="1">
    <citation type="submission" date="2020-05" db="EMBL/GenBank/DDBJ databases">
        <title>Complete genome of Clostridium estertheticum subspecies estertheticum, isolated from Vacuum packed lamb meat from New Zealand imported to Switzerland.</title>
        <authorList>
            <person name="Wambui J."/>
            <person name="Stevens M.J.A."/>
            <person name="Stephan R."/>
        </authorList>
    </citation>
    <scope>NUCLEOTIDE SEQUENCE [LARGE SCALE GENOMIC DNA]</scope>
    <source>
        <strain evidence="3 4">CEST001</strain>
    </source>
</reference>
<dbReference type="EMBL" id="JABEYB010000008">
    <property type="protein sequence ID" value="NNU76566.1"/>
    <property type="molecule type" value="Genomic_DNA"/>
</dbReference>
<feature type="domain" description="PepSY" evidence="2">
    <location>
        <begin position="174"/>
        <end position="255"/>
    </location>
</feature>
<protein>
    <recommendedName>
        <fullName evidence="2">PepSY domain-containing protein</fullName>
    </recommendedName>
</protein>
<proteinExistence type="predicted"/>
<name>A0A7Y3SWE2_9CLOT</name>
<dbReference type="RefSeq" id="WP_171297246.1">
    <property type="nucleotide sequence ID" value="NZ_CP087102.1"/>
</dbReference>
<accession>A0A7Y3SWE2</accession>
<evidence type="ECO:0000256" key="1">
    <source>
        <dbReference type="SAM" id="SignalP"/>
    </source>
</evidence>
<evidence type="ECO:0000259" key="2">
    <source>
        <dbReference type="Pfam" id="PF03413"/>
    </source>
</evidence>
<dbReference type="InterPro" id="IPR025711">
    <property type="entry name" value="PepSY"/>
</dbReference>
<dbReference type="Proteomes" id="UP000531659">
    <property type="component" value="Unassembled WGS sequence"/>
</dbReference>
<dbReference type="AlphaFoldDB" id="A0A7Y3SWE2"/>
<evidence type="ECO:0000313" key="3">
    <source>
        <dbReference type="EMBL" id="NNU76566.1"/>
    </source>
</evidence>
<evidence type="ECO:0000313" key="4">
    <source>
        <dbReference type="Proteomes" id="UP000531659"/>
    </source>
</evidence>
<gene>
    <name evidence="3" type="ORF">HLQ16_11545</name>
</gene>
<organism evidence="3 4">
    <name type="scientific">Clostridium estertheticum</name>
    <dbReference type="NCBI Taxonomy" id="238834"/>
    <lineage>
        <taxon>Bacteria</taxon>
        <taxon>Bacillati</taxon>
        <taxon>Bacillota</taxon>
        <taxon>Clostridia</taxon>
        <taxon>Eubacteriales</taxon>
        <taxon>Clostridiaceae</taxon>
        <taxon>Clostridium</taxon>
    </lineage>
</organism>
<sequence length="255" mass="27761">MKKKVISSFLAALMIAGASSISAFAATANGSVVIGSKSFDLSYANDTKNSTEIANAIVEGGAIYVKDFSGNWIDNTTGKTVNASIIPGEVVETKALTYEEGFDLLVSKVKPSDGANLYKNDYGIKSSLYNGEKVYCYNESTDDYEICEYLVNPLTKKIIRCNQGIYEVVYEALPISEQDAKNIIKQYVESQGIRLDEVLGGESGFGAYLVEDASYIDSNSKKVYIIEYSLVEATSVGNHHVVSKYVDAYTGKIIK</sequence>
<feature type="chain" id="PRO_5030906181" description="PepSY domain-containing protein" evidence="1">
    <location>
        <begin position="26"/>
        <end position="255"/>
    </location>
</feature>
<comment type="caution">
    <text evidence="3">The sequence shown here is derived from an EMBL/GenBank/DDBJ whole genome shotgun (WGS) entry which is preliminary data.</text>
</comment>
<feature type="signal peptide" evidence="1">
    <location>
        <begin position="1"/>
        <end position="25"/>
    </location>
</feature>
<keyword evidence="1" id="KW-0732">Signal</keyword>
<dbReference type="Pfam" id="PF03413">
    <property type="entry name" value="PepSY"/>
    <property type="match status" value="1"/>
</dbReference>